<evidence type="ECO:0000313" key="4">
    <source>
        <dbReference type="Proteomes" id="UP000002051"/>
    </source>
</evidence>
<dbReference type="HOGENOM" id="CLU_2926118_0_0_1"/>
<evidence type="ECO:0000256" key="1">
    <source>
        <dbReference type="SAM" id="Phobius"/>
    </source>
</evidence>
<accession>A0A072U9T5</accession>
<gene>
    <name evidence="2" type="ordered locus">MTR_6g046685</name>
</gene>
<organism evidence="2 4">
    <name type="scientific">Medicago truncatula</name>
    <name type="common">Barrel medic</name>
    <name type="synonym">Medicago tribuloides</name>
    <dbReference type="NCBI Taxonomy" id="3880"/>
    <lineage>
        <taxon>Eukaryota</taxon>
        <taxon>Viridiplantae</taxon>
        <taxon>Streptophyta</taxon>
        <taxon>Embryophyta</taxon>
        <taxon>Tracheophyta</taxon>
        <taxon>Spermatophyta</taxon>
        <taxon>Magnoliopsida</taxon>
        <taxon>eudicotyledons</taxon>
        <taxon>Gunneridae</taxon>
        <taxon>Pentapetalae</taxon>
        <taxon>rosids</taxon>
        <taxon>fabids</taxon>
        <taxon>Fabales</taxon>
        <taxon>Fabaceae</taxon>
        <taxon>Papilionoideae</taxon>
        <taxon>50 kb inversion clade</taxon>
        <taxon>NPAAA clade</taxon>
        <taxon>Hologalegina</taxon>
        <taxon>IRL clade</taxon>
        <taxon>Trifolieae</taxon>
        <taxon>Medicago</taxon>
    </lineage>
</organism>
<dbReference type="AlphaFoldDB" id="A0A072U9T5"/>
<protein>
    <submittedName>
        <fullName evidence="2">Transmembrane protein, putative</fullName>
    </submittedName>
</protein>
<feature type="transmembrane region" description="Helical" evidence="1">
    <location>
        <begin position="13"/>
        <end position="32"/>
    </location>
</feature>
<dbReference type="Proteomes" id="UP000002051">
    <property type="component" value="Chromosome 6"/>
</dbReference>
<dbReference type="EMBL" id="CM001222">
    <property type="protein sequence ID" value="KEH26191.1"/>
    <property type="molecule type" value="Genomic_DNA"/>
</dbReference>
<proteinExistence type="predicted"/>
<keyword evidence="4" id="KW-1185">Reference proteome</keyword>
<reference evidence="2 4" key="1">
    <citation type="journal article" date="2011" name="Nature">
        <title>The Medicago genome provides insight into the evolution of rhizobial symbioses.</title>
        <authorList>
            <person name="Young N.D."/>
            <person name="Debelle F."/>
            <person name="Oldroyd G.E."/>
            <person name="Geurts R."/>
            <person name="Cannon S.B."/>
            <person name="Udvardi M.K."/>
            <person name="Benedito V.A."/>
            <person name="Mayer K.F."/>
            <person name="Gouzy J."/>
            <person name="Schoof H."/>
            <person name="Van de Peer Y."/>
            <person name="Proost S."/>
            <person name="Cook D.R."/>
            <person name="Meyers B.C."/>
            <person name="Spannagl M."/>
            <person name="Cheung F."/>
            <person name="De Mita S."/>
            <person name="Krishnakumar V."/>
            <person name="Gundlach H."/>
            <person name="Zhou S."/>
            <person name="Mudge J."/>
            <person name="Bharti A.K."/>
            <person name="Murray J.D."/>
            <person name="Naoumkina M.A."/>
            <person name="Rosen B."/>
            <person name="Silverstein K.A."/>
            <person name="Tang H."/>
            <person name="Rombauts S."/>
            <person name="Zhao P.X."/>
            <person name="Zhou P."/>
            <person name="Barbe V."/>
            <person name="Bardou P."/>
            <person name="Bechner M."/>
            <person name="Bellec A."/>
            <person name="Berger A."/>
            <person name="Berges H."/>
            <person name="Bidwell S."/>
            <person name="Bisseling T."/>
            <person name="Choisne N."/>
            <person name="Couloux A."/>
            <person name="Denny R."/>
            <person name="Deshpande S."/>
            <person name="Dai X."/>
            <person name="Doyle J.J."/>
            <person name="Dudez A.M."/>
            <person name="Farmer A.D."/>
            <person name="Fouteau S."/>
            <person name="Franken C."/>
            <person name="Gibelin C."/>
            <person name="Gish J."/>
            <person name="Goldstein S."/>
            <person name="Gonzalez A.J."/>
            <person name="Green P.J."/>
            <person name="Hallab A."/>
            <person name="Hartog M."/>
            <person name="Hua A."/>
            <person name="Humphray S.J."/>
            <person name="Jeong D.H."/>
            <person name="Jing Y."/>
            <person name="Jocker A."/>
            <person name="Kenton S.M."/>
            <person name="Kim D.J."/>
            <person name="Klee K."/>
            <person name="Lai H."/>
            <person name="Lang C."/>
            <person name="Lin S."/>
            <person name="Macmil S.L."/>
            <person name="Magdelenat G."/>
            <person name="Matthews L."/>
            <person name="McCorrison J."/>
            <person name="Monaghan E.L."/>
            <person name="Mun J.H."/>
            <person name="Najar F.Z."/>
            <person name="Nicholson C."/>
            <person name="Noirot C."/>
            <person name="O'Bleness M."/>
            <person name="Paule C.R."/>
            <person name="Poulain J."/>
            <person name="Prion F."/>
            <person name="Qin B."/>
            <person name="Qu C."/>
            <person name="Retzel E.F."/>
            <person name="Riddle C."/>
            <person name="Sallet E."/>
            <person name="Samain S."/>
            <person name="Samson N."/>
            <person name="Sanders I."/>
            <person name="Saurat O."/>
            <person name="Scarpelli C."/>
            <person name="Schiex T."/>
            <person name="Segurens B."/>
            <person name="Severin A.J."/>
            <person name="Sherrier D.J."/>
            <person name="Shi R."/>
            <person name="Sims S."/>
            <person name="Singer S.R."/>
            <person name="Sinharoy S."/>
            <person name="Sterck L."/>
            <person name="Viollet A."/>
            <person name="Wang B.B."/>
            <person name="Wang K."/>
            <person name="Wang M."/>
            <person name="Wang X."/>
            <person name="Warfsmann J."/>
            <person name="Weissenbach J."/>
            <person name="White D.D."/>
            <person name="White J.D."/>
            <person name="Wiley G.B."/>
            <person name="Wincker P."/>
            <person name="Xing Y."/>
            <person name="Yang L."/>
            <person name="Yao Z."/>
            <person name="Ying F."/>
            <person name="Zhai J."/>
            <person name="Zhou L."/>
            <person name="Zuber A."/>
            <person name="Denarie J."/>
            <person name="Dixon R.A."/>
            <person name="May G.D."/>
            <person name="Schwartz D.C."/>
            <person name="Rogers J."/>
            <person name="Quetier F."/>
            <person name="Town C.D."/>
            <person name="Roe B.A."/>
        </authorList>
    </citation>
    <scope>NUCLEOTIDE SEQUENCE [LARGE SCALE GENOMIC DNA]</scope>
    <source>
        <strain evidence="2">A17</strain>
        <strain evidence="3 4">cv. Jemalong A17</strain>
    </source>
</reference>
<dbReference type="EnsemblPlants" id="KEH26191">
    <property type="protein sequence ID" value="KEH26191"/>
    <property type="gene ID" value="MTR_6g046685"/>
</dbReference>
<sequence>MVLIKGYKPNVEVILIFLHFYVFFIRACLGNWKKKKMVIVLMNQSNFVLDHLNQIDWVKEN</sequence>
<evidence type="ECO:0000313" key="3">
    <source>
        <dbReference type="EnsemblPlants" id="KEH26191"/>
    </source>
</evidence>
<evidence type="ECO:0000313" key="2">
    <source>
        <dbReference type="EMBL" id="KEH26191.1"/>
    </source>
</evidence>
<keyword evidence="1" id="KW-1133">Transmembrane helix</keyword>
<keyword evidence="1" id="KW-0472">Membrane</keyword>
<reference evidence="3" key="3">
    <citation type="submission" date="2015-04" db="UniProtKB">
        <authorList>
            <consortium name="EnsemblPlants"/>
        </authorList>
    </citation>
    <scope>IDENTIFICATION</scope>
    <source>
        <strain evidence="3">cv. Jemalong A17</strain>
    </source>
</reference>
<name>A0A072U9T5_MEDTR</name>
<reference evidence="2 4" key="2">
    <citation type="journal article" date="2014" name="BMC Genomics">
        <title>An improved genome release (version Mt4.0) for the model legume Medicago truncatula.</title>
        <authorList>
            <person name="Tang H."/>
            <person name="Krishnakumar V."/>
            <person name="Bidwell S."/>
            <person name="Rosen B."/>
            <person name="Chan A."/>
            <person name="Zhou S."/>
            <person name="Gentzbittel L."/>
            <person name="Childs K.L."/>
            <person name="Yandell M."/>
            <person name="Gundlach H."/>
            <person name="Mayer K.F."/>
            <person name="Schwartz D.C."/>
            <person name="Town C.D."/>
        </authorList>
    </citation>
    <scope>GENOME REANNOTATION</scope>
    <source>
        <strain evidence="2">A17</strain>
        <strain evidence="3 4">cv. Jemalong A17</strain>
    </source>
</reference>
<keyword evidence="1 2" id="KW-0812">Transmembrane</keyword>